<proteinExistence type="predicted"/>
<keyword evidence="1" id="KW-0472">Membrane</keyword>
<dbReference type="EMBL" id="CP109134">
    <property type="protein sequence ID" value="WSD07033.1"/>
    <property type="molecule type" value="Genomic_DNA"/>
</dbReference>
<reference evidence="2 3" key="1">
    <citation type="submission" date="2022-10" db="EMBL/GenBank/DDBJ databases">
        <title>The complete genomes of actinobacterial strains from the NBC collection.</title>
        <authorList>
            <person name="Joergensen T.S."/>
            <person name="Alvarez Arevalo M."/>
            <person name="Sterndorff E.B."/>
            <person name="Faurdal D."/>
            <person name="Vuksanovic O."/>
            <person name="Mourched A.-S."/>
            <person name="Charusanti P."/>
            <person name="Shaw S."/>
            <person name="Blin K."/>
            <person name="Weber T."/>
        </authorList>
    </citation>
    <scope>NUCLEOTIDE SEQUENCE [LARGE SCALE GENOMIC DNA]</scope>
    <source>
        <strain evidence="2 3">NBC 01753</strain>
    </source>
</reference>
<organism evidence="2 3">
    <name type="scientific">Streptomyces hirsutus</name>
    <dbReference type="NCBI Taxonomy" id="35620"/>
    <lineage>
        <taxon>Bacteria</taxon>
        <taxon>Bacillati</taxon>
        <taxon>Actinomycetota</taxon>
        <taxon>Actinomycetes</taxon>
        <taxon>Kitasatosporales</taxon>
        <taxon>Streptomycetaceae</taxon>
        <taxon>Streptomyces</taxon>
    </lineage>
</organism>
<dbReference type="GeneID" id="91544003"/>
<protein>
    <submittedName>
        <fullName evidence="2">DUF6415 family natural product biosynthesis protein</fullName>
    </submittedName>
</protein>
<evidence type="ECO:0000313" key="3">
    <source>
        <dbReference type="Proteomes" id="UP001335325"/>
    </source>
</evidence>
<dbReference type="Pfam" id="PF19979">
    <property type="entry name" value="DUF6415"/>
    <property type="match status" value="1"/>
</dbReference>
<dbReference type="Proteomes" id="UP001335325">
    <property type="component" value="Chromosome"/>
</dbReference>
<feature type="transmembrane region" description="Helical" evidence="1">
    <location>
        <begin position="121"/>
        <end position="139"/>
    </location>
</feature>
<keyword evidence="3" id="KW-1185">Reference proteome</keyword>
<gene>
    <name evidence="2" type="ORF">OIE73_15505</name>
</gene>
<accession>A0ABZ1GLH5</accession>
<keyword evidence="1" id="KW-1133">Transmembrane helix</keyword>
<keyword evidence="1" id="KW-0812">Transmembrane</keyword>
<evidence type="ECO:0000256" key="1">
    <source>
        <dbReference type="SAM" id="Phobius"/>
    </source>
</evidence>
<evidence type="ECO:0000313" key="2">
    <source>
        <dbReference type="EMBL" id="WSD07033.1"/>
    </source>
</evidence>
<dbReference type="InterPro" id="IPR046300">
    <property type="entry name" value="DUF6415"/>
</dbReference>
<name>A0ABZ1GLH5_9ACTN</name>
<sequence>MASGTVVLDVPAIRSSCEAAFACASVWEAERLREALVGHVRLLLPEVEVLAQQMSGDTQRTAYHVIAWARDLLASDPPAGSARAVRIHDLAVVCRALLTLHEDPRLIEDARPAASGVTGQVLYVLVLMFLLGALGCGVARS</sequence>
<dbReference type="RefSeq" id="WP_326753110.1">
    <property type="nucleotide sequence ID" value="NZ_CP109134.1"/>
</dbReference>